<feature type="domain" description="Pru" evidence="7">
    <location>
        <begin position="4"/>
        <end position="117"/>
    </location>
</feature>
<reference evidence="9 10" key="2">
    <citation type="journal article" date="2007" name="BMC Biol.">
        <title>A 100%-complete sequence reveals unusually simple genomic features in the hot-spring red alga Cyanidioschyzon merolae.</title>
        <authorList>
            <person name="Nozaki H."/>
            <person name="Takano H."/>
            <person name="Misumi O."/>
            <person name="Terasawa K."/>
            <person name="Matsuzaki M."/>
            <person name="Maruyama S."/>
            <person name="Nishida K."/>
            <person name="Yagisawa F."/>
            <person name="Yoshida Y."/>
            <person name="Fujiwara T."/>
            <person name="Takio S."/>
            <person name="Tamura K."/>
            <person name="Chung S.J."/>
            <person name="Nakamura S."/>
            <person name="Kuroiwa H."/>
            <person name="Tanaka K."/>
            <person name="Sato N."/>
            <person name="Kuroiwa T."/>
        </authorList>
    </citation>
    <scope>NUCLEOTIDE SEQUENCE [LARGE SCALE GENOMIC DNA]</scope>
    <source>
        <strain evidence="9 10">10D</strain>
    </source>
</reference>
<comment type="subcellular location">
    <subcellularLocation>
        <location evidence="2">Cytoplasm</location>
    </subcellularLocation>
    <subcellularLocation>
        <location evidence="1">Nucleus</location>
    </subcellularLocation>
</comment>
<gene>
    <name evidence="8" type="ORF">CYME_CML003C</name>
    <name evidence="9" type="ORF">CYME_CMQ003C</name>
</gene>
<dbReference type="InterPro" id="IPR006773">
    <property type="entry name" value="Rpn13/ADRM1"/>
</dbReference>
<keyword evidence="3" id="KW-0963">Cytoplasm</keyword>
<dbReference type="Pfam" id="PF04683">
    <property type="entry name" value="Rpn13_ADRM1_Pru"/>
    <property type="match status" value="1"/>
</dbReference>
<dbReference type="PROSITE" id="PS51917">
    <property type="entry name" value="PRU"/>
    <property type="match status" value="1"/>
</dbReference>
<dbReference type="HOGENOM" id="CLU_041798_1_1_1"/>
<keyword evidence="4" id="KW-0647">Proteasome</keyword>
<dbReference type="Gene3D" id="2.30.29.70">
    <property type="entry name" value="Proteasomal ubiquitin receptor Rpn13/ADRM1"/>
    <property type="match status" value="1"/>
</dbReference>
<dbReference type="GO" id="GO:0061133">
    <property type="term" value="F:endopeptidase activator activity"/>
    <property type="evidence" value="ECO:0007669"/>
    <property type="project" value="TreeGrafter"/>
</dbReference>
<evidence type="ECO:0000313" key="10">
    <source>
        <dbReference type="Proteomes" id="UP000007014"/>
    </source>
</evidence>
<evidence type="ECO:0000256" key="6">
    <source>
        <dbReference type="SAM" id="MobiDB-lite"/>
    </source>
</evidence>
<dbReference type="InterPro" id="IPR038108">
    <property type="entry name" value="RPN13_DEUBAD_sf"/>
</dbReference>
<dbReference type="InterPro" id="IPR038633">
    <property type="entry name" value="Rpn13/ADRM1_Pru_sf"/>
</dbReference>
<feature type="compositionally biased region" description="Polar residues" evidence="6">
    <location>
        <begin position="144"/>
        <end position="156"/>
    </location>
</feature>
<evidence type="ECO:0000313" key="9">
    <source>
        <dbReference type="EMBL" id="BAM81941.1"/>
    </source>
</evidence>
<evidence type="ECO:0000256" key="1">
    <source>
        <dbReference type="ARBA" id="ARBA00004123"/>
    </source>
</evidence>
<dbReference type="KEGG" id="cme:CYME_CML003C"/>
<protein>
    <recommendedName>
        <fullName evidence="7">Pru domain-containing protein</fullName>
    </recommendedName>
</protein>
<proteinExistence type="predicted"/>
<dbReference type="GeneID" id="16996339"/>
<feature type="region of interest" description="Disordered" evidence="6">
    <location>
        <begin position="296"/>
        <end position="317"/>
    </location>
</feature>
<dbReference type="EMBL" id="AP006499">
    <property type="protein sequence ID" value="BAM81941.1"/>
    <property type="molecule type" value="Genomic_DNA"/>
</dbReference>
<evidence type="ECO:0000256" key="3">
    <source>
        <dbReference type="ARBA" id="ARBA00022490"/>
    </source>
</evidence>
<name>M1UVE9_CYAM1</name>
<dbReference type="AlphaFoldDB" id="M1UVE9"/>
<feature type="region of interest" description="Disordered" evidence="6">
    <location>
        <begin position="132"/>
        <end position="156"/>
    </location>
</feature>
<dbReference type="EMBL" id="AP006494">
    <property type="protein sequence ID" value="BAM80646.1"/>
    <property type="molecule type" value="Genomic_DNA"/>
</dbReference>
<accession>M1UVE9</accession>
<dbReference type="GeneID" id="16994839"/>
<evidence type="ECO:0000259" key="7">
    <source>
        <dbReference type="PROSITE" id="PS51917"/>
    </source>
</evidence>
<dbReference type="Proteomes" id="UP000007014">
    <property type="component" value="Chromosome 17"/>
</dbReference>
<keyword evidence="10" id="KW-1185">Reference proteome</keyword>
<evidence type="ECO:0000256" key="5">
    <source>
        <dbReference type="ARBA" id="ARBA00023242"/>
    </source>
</evidence>
<evidence type="ECO:0000256" key="4">
    <source>
        <dbReference type="ARBA" id="ARBA00022942"/>
    </source>
</evidence>
<dbReference type="GO" id="GO:0008541">
    <property type="term" value="C:proteasome regulatory particle, lid subcomplex"/>
    <property type="evidence" value="ECO:0007669"/>
    <property type="project" value="TreeGrafter"/>
</dbReference>
<dbReference type="InterPro" id="IPR044868">
    <property type="entry name" value="Rpn13/ADRM1_Pru"/>
</dbReference>
<dbReference type="GO" id="GO:0005737">
    <property type="term" value="C:cytoplasm"/>
    <property type="evidence" value="ECO:0007669"/>
    <property type="project" value="UniProtKB-SubCell"/>
</dbReference>
<dbReference type="RefSeq" id="XP_005537977.1">
    <property type="nucleotide sequence ID" value="XM_005537920.1"/>
</dbReference>
<dbReference type="CDD" id="cd13314">
    <property type="entry name" value="PH_Rpn13"/>
    <property type="match status" value="1"/>
</dbReference>
<dbReference type="PANTHER" id="PTHR12225:SF0">
    <property type="entry name" value="PROTEASOMAL UBIQUITIN RECEPTOR ADRM1"/>
    <property type="match status" value="1"/>
</dbReference>
<keyword evidence="5" id="KW-0539">Nucleus</keyword>
<sequence>MDELPEQVLVEFRAGRAYLDSGLVHSDGRKGCVRVVRAADGLVHFQWLDRATRAIEEDLIVFPGDANWRRVHACRTGRMFVLGFASSDLQLFFWLQEPRCDADVRLAQRLRNALECRPLDDPAGLDHADEVRLSDAESRPGPGLSSQVPDGATRPSSAALGQSLVDALQRLGASAASDAVHAADDASRQPQARADDTPDLGALLRWGPALERLLREPGLGPASAALCREYLPSSIDLESVLQSAAFRQQLEALSTALRRSRGDAGPLFAAFGIEPPPAGDWRHDLEALLEALRLRAEESARSRSEGPAPESRHGGGR</sequence>
<dbReference type="PANTHER" id="PTHR12225">
    <property type="entry name" value="ADHESION REGULATING MOLECULE 1 110 KDA CELL MEMBRANE GLYCOPROTEIN"/>
    <property type="match status" value="1"/>
</dbReference>
<evidence type="ECO:0000313" key="8">
    <source>
        <dbReference type="EMBL" id="BAM80646.1"/>
    </source>
</evidence>
<organism evidence="9 10">
    <name type="scientific">Cyanidioschyzon merolae (strain NIES-3377 / 10D)</name>
    <name type="common">Unicellular red alga</name>
    <dbReference type="NCBI Taxonomy" id="280699"/>
    <lineage>
        <taxon>Eukaryota</taxon>
        <taxon>Rhodophyta</taxon>
        <taxon>Bangiophyceae</taxon>
        <taxon>Cyanidiales</taxon>
        <taxon>Cyanidiaceae</taxon>
        <taxon>Cyanidioschyzon</taxon>
    </lineage>
</organism>
<evidence type="ECO:0000256" key="2">
    <source>
        <dbReference type="ARBA" id="ARBA00004496"/>
    </source>
</evidence>
<reference evidence="9 10" key="1">
    <citation type="journal article" date="2004" name="Nature">
        <title>Genome sequence of the ultrasmall unicellular red alga Cyanidioschyzon merolae 10D.</title>
        <authorList>
            <person name="Matsuzaki M."/>
            <person name="Misumi O."/>
            <person name="Shin-i T."/>
            <person name="Maruyama S."/>
            <person name="Takahara M."/>
            <person name="Miyagishima S."/>
            <person name="Mori T."/>
            <person name="Nishida K."/>
            <person name="Yagisawa F."/>
            <person name="Nishida K."/>
            <person name="Yoshida Y."/>
            <person name="Nishimura Y."/>
            <person name="Nakao S."/>
            <person name="Kobayashi T."/>
            <person name="Momoyama Y."/>
            <person name="Higashiyama T."/>
            <person name="Minoda A."/>
            <person name="Sano M."/>
            <person name="Nomoto H."/>
            <person name="Oishi K."/>
            <person name="Hayashi H."/>
            <person name="Ohta F."/>
            <person name="Nishizaka S."/>
            <person name="Haga S."/>
            <person name="Miura S."/>
            <person name="Morishita T."/>
            <person name="Kabeya Y."/>
            <person name="Terasawa K."/>
            <person name="Suzuki Y."/>
            <person name="Ishii Y."/>
            <person name="Asakawa S."/>
            <person name="Takano H."/>
            <person name="Ohta N."/>
            <person name="Kuroiwa H."/>
            <person name="Tanaka K."/>
            <person name="Shimizu N."/>
            <person name="Sugano S."/>
            <person name="Sato N."/>
            <person name="Nozaki H."/>
            <person name="Ogasawara N."/>
            <person name="Kohara Y."/>
            <person name="Kuroiwa T."/>
        </authorList>
    </citation>
    <scope>NUCLEOTIDE SEQUENCE [LARGE SCALE GENOMIC DNA]</scope>
    <source>
        <strain evidence="9 10">10D</strain>
    </source>
</reference>
<dbReference type="RefSeq" id="XP_005536682.1">
    <property type="nucleotide sequence ID" value="XM_005536625.1"/>
</dbReference>
<dbReference type="GO" id="GO:0005634">
    <property type="term" value="C:nucleus"/>
    <property type="evidence" value="ECO:0007669"/>
    <property type="project" value="UniProtKB-SubCell"/>
</dbReference>
<dbReference type="OrthoDB" id="340431at2759"/>
<dbReference type="Gene3D" id="1.10.2020.20">
    <property type="match status" value="1"/>
</dbReference>
<dbReference type="Gramene" id="CML003CT">
    <property type="protein sequence ID" value="CML003CT"/>
    <property type="gene ID" value="CML003C"/>
</dbReference>
<feature type="region of interest" description="Disordered" evidence="6">
    <location>
        <begin position="181"/>
        <end position="200"/>
    </location>
</feature>
<dbReference type="STRING" id="280699.M1UVE9"/>
<dbReference type="KEGG" id="cme:CYME_CMQ003C"/>
<dbReference type="eggNOG" id="KOG3037">
    <property type="taxonomic scope" value="Eukaryota"/>
</dbReference>
<dbReference type="FunFam" id="2.30.29.70:FF:000001">
    <property type="entry name" value="Proteasomal ubiquitin receptor ADRM1"/>
    <property type="match status" value="1"/>
</dbReference>
<dbReference type="GO" id="GO:0070628">
    <property type="term" value="F:proteasome binding"/>
    <property type="evidence" value="ECO:0007669"/>
    <property type="project" value="TreeGrafter"/>
</dbReference>
<dbReference type="OMA" id="SNQRHFF"/>
<dbReference type="Gramene" id="CMQ003CT">
    <property type="protein sequence ID" value="CMQ003CT"/>
    <property type="gene ID" value="CMQ003C"/>
</dbReference>
<dbReference type="Proteomes" id="UP000007014">
    <property type="component" value="Chromosome 12"/>
</dbReference>